<proteinExistence type="predicted"/>
<keyword evidence="2" id="KW-1185">Reference proteome</keyword>
<sequence>MRVFLRFNGLSAGTAPPPVFIAGPFIEDVAQDNVDVPDCESFGDSRSRKTHR</sequence>
<dbReference type="RefSeq" id="WP_370594989.1">
    <property type="nucleotide sequence ID" value="NZ_BMSL01000029.1"/>
</dbReference>
<organism evidence="1 2">
    <name type="scientific">Streptomyces griseoviridis</name>
    <dbReference type="NCBI Taxonomy" id="45398"/>
    <lineage>
        <taxon>Bacteria</taxon>
        <taxon>Bacillati</taxon>
        <taxon>Actinomycetota</taxon>
        <taxon>Actinomycetes</taxon>
        <taxon>Kitasatosporales</taxon>
        <taxon>Streptomycetaceae</taxon>
        <taxon>Streptomyces</taxon>
    </lineage>
</organism>
<name>A0ABT9LM51_STRGD</name>
<comment type="caution">
    <text evidence="1">The sequence shown here is derived from an EMBL/GenBank/DDBJ whole genome shotgun (WGS) entry which is preliminary data.</text>
</comment>
<dbReference type="GeneID" id="91554071"/>
<protein>
    <submittedName>
        <fullName evidence="1">Uncharacterized protein</fullName>
    </submittedName>
</protein>
<accession>A0ABT9LM51</accession>
<dbReference type="Proteomes" id="UP001231675">
    <property type="component" value="Unassembled WGS sequence"/>
</dbReference>
<evidence type="ECO:0000313" key="2">
    <source>
        <dbReference type="Proteomes" id="UP001231675"/>
    </source>
</evidence>
<reference evidence="1 2" key="1">
    <citation type="submission" date="2023-07" db="EMBL/GenBank/DDBJ databases">
        <title>Sequencing the genomes of 1000 actinobacteria strains.</title>
        <authorList>
            <person name="Klenk H.-P."/>
        </authorList>
    </citation>
    <scope>NUCLEOTIDE SEQUENCE [LARGE SCALE GENOMIC DNA]</scope>
    <source>
        <strain evidence="1 2">DSM 40229</strain>
    </source>
</reference>
<gene>
    <name evidence="1" type="ORF">J2S47_005091</name>
</gene>
<dbReference type="EMBL" id="JAURUD010000001">
    <property type="protein sequence ID" value="MDP9684589.1"/>
    <property type="molecule type" value="Genomic_DNA"/>
</dbReference>
<evidence type="ECO:0000313" key="1">
    <source>
        <dbReference type="EMBL" id="MDP9684589.1"/>
    </source>
</evidence>